<dbReference type="Gene3D" id="1.10.510.10">
    <property type="entry name" value="Transferase(Phosphotransferase) domain 1"/>
    <property type="match status" value="1"/>
</dbReference>
<feature type="non-terminal residue" evidence="1">
    <location>
        <position position="1"/>
    </location>
</feature>
<accession>A0A9P7GHB0</accession>
<dbReference type="OrthoDB" id="3261131at2759"/>
<dbReference type="InterPro" id="IPR011009">
    <property type="entry name" value="Kinase-like_dom_sf"/>
</dbReference>
<dbReference type="AlphaFoldDB" id="A0A9P7GHB0"/>
<dbReference type="Proteomes" id="UP000717328">
    <property type="component" value="Unassembled WGS sequence"/>
</dbReference>
<reference evidence="1" key="2">
    <citation type="submission" date="2021-10" db="EMBL/GenBank/DDBJ databases">
        <title>Phylogenomics reveals ancestral predisposition of the termite-cultivated fungus Termitomyces towards a domesticated lifestyle.</title>
        <authorList>
            <person name="Auxier B."/>
            <person name="Grum-Grzhimaylo A."/>
            <person name="Cardenas M.E."/>
            <person name="Lodge J.D."/>
            <person name="Laessoe T."/>
            <person name="Pedersen O."/>
            <person name="Smith M.E."/>
            <person name="Kuyper T.W."/>
            <person name="Franco-Molano E.A."/>
            <person name="Baroni T.J."/>
            <person name="Aanen D.K."/>
        </authorList>
    </citation>
    <scope>NUCLEOTIDE SEQUENCE</scope>
    <source>
        <strain evidence="1">D49</strain>
    </source>
</reference>
<keyword evidence="2" id="KW-1185">Reference proteome</keyword>
<sequence>NASPAPSVIDRVKIRRDIALERKDVYKGPPSTLGAPAEFQKIQESEKLYFGCARPLNREPPLPLALLHPAFGTFSDDCKEITLDARDYAFARRLRQNMCNFYADEDSRRHQLCMLLNEFGFKVTPGTIGGLKESTDGHIVEGNHPLYIQELKNELTTGNAEPSFQALLYYQSFIDQFRLDKNPSSCHPCFIIYLLGPHVAFAGAALTDRANLEVFSLVPLNIHTTNDEGFESIARHWAALKRALQSLEDYYRELDSQTLQPVVDAGPYVPHPTSFNNVNTNAISSLKYKGNLAGRVLVFKGSIDGEKPVCIKFVRRYGVDVHRWCAGKGIAPELLGFEKLPGGWYLVVMELLEEPWELLWELKRYVTFSPPDDLKEQLCAALVEMHQNHMVHGDIRDTNVIVATVSEPSFKLLDFDWAGKVEEVKYPKFMNTQPELGRPEGVEDGKMILPDHDIAMVESIFSTT</sequence>
<proteinExistence type="predicted"/>
<dbReference type="EMBL" id="JABCKI010001266">
    <property type="protein sequence ID" value="KAG5649265.1"/>
    <property type="molecule type" value="Genomic_DNA"/>
</dbReference>
<comment type="caution">
    <text evidence="1">The sequence shown here is derived from an EMBL/GenBank/DDBJ whole genome shotgun (WGS) entry which is preliminary data.</text>
</comment>
<evidence type="ECO:0000313" key="1">
    <source>
        <dbReference type="EMBL" id="KAG5649265.1"/>
    </source>
</evidence>
<evidence type="ECO:0008006" key="3">
    <source>
        <dbReference type="Google" id="ProtNLM"/>
    </source>
</evidence>
<gene>
    <name evidence="1" type="ORF">H0H81_005017</name>
</gene>
<name>A0A9P7GHB0_9AGAR</name>
<evidence type="ECO:0000313" key="2">
    <source>
        <dbReference type="Proteomes" id="UP000717328"/>
    </source>
</evidence>
<reference evidence="1" key="1">
    <citation type="submission" date="2021-02" db="EMBL/GenBank/DDBJ databases">
        <authorList>
            <person name="Nieuwenhuis M."/>
            <person name="Van De Peppel L.J.J."/>
        </authorList>
    </citation>
    <scope>NUCLEOTIDE SEQUENCE</scope>
    <source>
        <strain evidence="1">D49</strain>
    </source>
</reference>
<protein>
    <recommendedName>
        <fullName evidence="3">Protein kinase domain-containing protein</fullName>
    </recommendedName>
</protein>
<organism evidence="1 2">
    <name type="scientific">Sphagnurus paluster</name>
    <dbReference type="NCBI Taxonomy" id="117069"/>
    <lineage>
        <taxon>Eukaryota</taxon>
        <taxon>Fungi</taxon>
        <taxon>Dikarya</taxon>
        <taxon>Basidiomycota</taxon>
        <taxon>Agaricomycotina</taxon>
        <taxon>Agaricomycetes</taxon>
        <taxon>Agaricomycetidae</taxon>
        <taxon>Agaricales</taxon>
        <taxon>Tricholomatineae</taxon>
        <taxon>Lyophyllaceae</taxon>
        <taxon>Sphagnurus</taxon>
    </lineage>
</organism>
<dbReference type="SUPFAM" id="SSF56112">
    <property type="entry name" value="Protein kinase-like (PK-like)"/>
    <property type="match status" value="1"/>
</dbReference>